<evidence type="ECO:0000313" key="2">
    <source>
        <dbReference type="EMBL" id="GLR75246.1"/>
    </source>
</evidence>
<dbReference type="SUPFAM" id="SSF54292">
    <property type="entry name" value="2Fe-2S ferredoxin-like"/>
    <property type="match status" value="1"/>
</dbReference>
<dbReference type="CDD" id="cd00207">
    <property type="entry name" value="fer2"/>
    <property type="match status" value="1"/>
</dbReference>
<dbReference type="Proteomes" id="UP000239273">
    <property type="component" value="Unassembled WGS sequence"/>
</dbReference>
<dbReference type="PROSITE" id="PS00197">
    <property type="entry name" value="2FE2S_FER_1"/>
    <property type="match status" value="1"/>
</dbReference>
<reference evidence="2" key="4">
    <citation type="submission" date="2023-01" db="EMBL/GenBank/DDBJ databases">
        <title>Draft genome sequence of Aliivibrio sifiae strain NBRC 105001.</title>
        <authorList>
            <person name="Sun Q."/>
            <person name="Mori K."/>
        </authorList>
    </citation>
    <scope>NUCLEOTIDE SEQUENCE</scope>
    <source>
        <strain evidence="2">NBRC 105001</strain>
    </source>
</reference>
<dbReference type="OrthoDB" id="581532at2"/>
<protein>
    <recommendedName>
        <fullName evidence="1">2Fe-2S ferredoxin-type domain-containing protein</fullName>
    </recommendedName>
</protein>
<reference evidence="5" key="3">
    <citation type="journal article" date="2019" name="Int. J. Syst. Evol. Microbiol.">
        <title>The Global Catalogue of Microorganisms (GCM) 10K type strain sequencing project: providing services to taxonomists for standard genome sequencing and annotation.</title>
        <authorList>
            <consortium name="The Broad Institute Genomics Platform"/>
            <consortium name="The Broad Institute Genome Sequencing Center for Infectious Disease"/>
            <person name="Wu L."/>
            <person name="Ma J."/>
        </authorList>
    </citation>
    <scope>NUCLEOTIDE SEQUENCE [LARGE SCALE GENOMIC DNA]</scope>
    <source>
        <strain evidence="5">NBRC 105001</strain>
    </source>
</reference>
<dbReference type="GO" id="GO:0051537">
    <property type="term" value="F:2 iron, 2 sulfur cluster binding"/>
    <property type="evidence" value="ECO:0007669"/>
    <property type="project" value="InterPro"/>
</dbReference>
<dbReference type="EMBL" id="BSOU01000005">
    <property type="protein sequence ID" value="GLR75246.1"/>
    <property type="molecule type" value="Genomic_DNA"/>
</dbReference>
<reference evidence="3 4" key="2">
    <citation type="submission" date="2016-12" db="EMBL/GenBank/DDBJ databases">
        <title>Diversity of luminous bacteria.</title>
        <authorList>
            <person name="Yoshizawa S."/>
            <person name="Kogure K."/>
        </authorList>
    </citation>
    <scope>NUCLEOTIDE SEQUENCE [LARGE SCALE GENOMIC DNA]</scope>
    <source>
        <strain evidence="3 4">NBRC 105001</strain>
    </source>
</reference>
<reference evidence="2" key="1">
    <citation type="journal article" date="2014" name="Int. J. Syst. Evol. Microbiol.">
        <title>Complete genome of a new Firmicutes species belonging to the dominant human colonic microbiota ('Ruminococcus bicirculans') reveals two chromosomes and a selective capacity to utilize plant glucans.</title>
        <authorList>
            <consortium name="NISC Comparative Sequencing Program"/>
            <person name="Wegmann U."/>
            <person name="Louis P."/>
            <person name="Goesmann A."/>
            <person name="Henrissat B."/>
            <person name="Duncan S.H."/>
            <person name="Flint H.J."/>
        </authorList>
    </citation>
    <scope>NUCLEOTIDE SEQUENCE</scope>
    <source>
        <strain evidence="2">NBRC 105001</strain>
    </source>
</reference>
<evidence type="ECO:0000313" key="4">
    <source>
        <dbReference type="Proteomes" id="UP000239273"/>
    </source>
</evidence>
<dbReference type="Gene3D" id="3.10.20.30">
    <property type="match status" value="1"/>
</dbReference>
<name>A0A2S7XJN9_9GAMM</name>
<evidence type="ECO:0000313" key="5">
    <source>
        <dbReference type="Proteomes" id="UP001156660"/>
    </source>
</evidence>
<dbReference type="InterPro" id="IPR036010">
    <property type="entry name" value="2Fe-2S_ferredoxin-like_sf"/>
</dbReference>
<dbReference type="Proteomes" id="UP001156660">
    <property type="component" value="Unassembled WGS sequence"/>
</dbReference>
<accession>A0A2S7XJN9</accession>
<dbReference type="Pfam" id="PF00111">
    <property type="entry name" value="Fer2"/>
    <property type="match status" value="1"/>
</dbReference>
<dbReference type="EMBL" id="MSCP01000001">
    <property type="protein sequence ID" value="PQJ93813.1"/>
    <property type="molecule type" value="Genomic_DNA"/>
</dbReference>
<evidence type="ECO:0000259" key="1">
    <source>
        <dbReference type="PROSITE" id="PS51085"/>
    </source>
</evidence>
<comment type="caution">
    <text evidence="3">The sequence shown here is derived from an EMBL/GenBank/DDBJ whole genome shotgun (WGS) entry which is preliminary data.</text>
</comment>
<keyword evidence="5" id="KW-1185">Reference proteome</keyword>
<dbReference type="InterPro" id="IPR006058">
    <property type="entry name" value="2Fe2S_fd_BS"/>
</dbReference>
<dbReference type="InterPro" id="IPR001041">
    <property type="entry name" value="2Fe-2S_ferredoxin-type"/>
</dbReference>
<feature type="domain" description="2Fe-2S ferredoxin-type" evidence="1">
    <location>
        <begin position="1"/>
        <end position="88"/>
    </location>
</feature>
<dbReference type="PROSITE" id="PS51085">
    <property type="entry name" value="2FE2S_FER_2"/>
    <property type="match status" value="1"/>
</dbReference>
<organism evidence="3 4">
    <name type="scientific">Aliivibrio sifiae</name>
    <dbReference type="NCBI Taxonomy" id="566293"/>
    <lineage>
        <taxon>Bacteria</taxon>
        <taxon>Pseudomonadati</taxon>
        <taxon>Pseudomonadota</taxon>
        <taxon>Gammaproteobacteria</taxon>
        <taxon>Vibrionales</taxon>
        <taxon>Vibrionaceae</taxon>
        <taxon>Aliivibrio</taxon>
    </lineage>
</organism>
<dbReference type="AlphaFoldDB" id="A0A2S7XJN9"/>
<dbReference type="InterPro" id="IPR012675">
    <property type="entry name" value="Beta-grasp_dom_sf"/>
</dbReference>
<dbReference type="RefSeq" id="WP_105063249.1">
    <property type="nucleotide sequence ID" value="NZ_BSOU01000005.1"/>
</dbReference>
<evidence type="ECO:0000313" key="3">
    <source>
        <dbReference type="EMBL" id="PQJ93813.1"/>
    </source>
</evidence>
<sequence>MANLEIDMEKNQFLHEIETKESSNIPYGCRKGVCGQCVVELNDHHNVLKPKTEDEKIILSVIGRNKENHRLACTCESIKSGKIFIDLI</sequence>
<proteinExistence type="predicted"/>
<gene>
    <name evidence="3" type="ORF">BTO23_06915</name>
    <name evidence="2" type="ORF">GCM10007855_21200</name>
</gene>